<dbReference type="AlphaFoldDB" id="A0A3R9R5Z3"/>
<dbReference type="InterPro" id="IPR003439">
    <property type="entry name" value="ABC_transporter-like_ATP-bd"/>
</dbReference>
<evidence type="ECO:0000313" key="6">
    <source>
        <dbReference type="Proteomes" id="UP000269669"/>
    </source>
</evidence>
<proteinExistence type="predicted"/>
<dbReference type="InterPro" id="IPR051782">
    <property type="entry name" value="ABC_Transporter_VariousFunc"/>
</dbReference>
<dbReference type="GO" id="GO:0016887">
    <property type="term" value="F:ATP hydrolysis activity"/>
    <property type="evidence" value="ECO:0007669"/>
    <property type="project" value="InterPro"/>
</dbReference>
<dbReference type="OrthoDB" id="9804819at2"/>
<evidence type="ECO:0000256" key="1">
    <source>
        <dbReference type="ARBA" id="ARBA00022448"/>
    </source>
</evidence>
<feature type="domain" description="ABC transporter" evidence="4">
    <location>
        <begin position="8"/>
        <end position="237"/>
    </location>
</feature>
<keyword evidence="1" id="KW-0813">Transport</keyword>
<dbReference type="InterPro" id="IPR027417">
    <property type="entry name" value="P-loop_NTPase"/>
</dbReference>
<protein>
    <submittedName>
        <fullName evidence="5">ABC-2 type transport system ATP-binding protein</fullName>
    </submittedName>
</protein>
<dbReference type="GO" id="GO:0005524">
    <property type="term" value="F:ATP binding"/>
    <property type="evidence" value="ECO:0007669"/>
    <property type="project" value="UniProtKB-KW"/>
</dbReference>
<dbReference type="PROSITE" id="PS50893">
    <property type="entry name" value="ABC_TRANSPORTER_2"/>
    <property type="match status" value="1"/>
</dbReference>
<keyword evidence="6" id="KW-1185">Reference proteome</keyword>
<dbReference type="PANTHER" id="PTHR42939:SF1">
    <property type="entry name" value="ABC TRANSPORTER ATP-BINDING PROTEIN ALBC-RELATED"/>
    <property type="match status" value="1"/>
</dbReference>
<dbReference type="PANTHER" id="PTHR42939">
    <property type="entry name" value="ABC TRANSPORTER ATP-BINDING PROTEIN ALBC-RELATED"/>
    <property type="match status" value="1"/>
</dbReference>
<reference evidence="5 6" key="1">
    <citation type="submission" date="2018-12" db="EMBL/GenBank/DDBJ databases">
        <title>Sequencing of bacterial isolates from soil warming experiment in Harvard Forest, Massachusetts, USA.</title>
        <authorList>
            <person name="Deangelis K."/>
        </authorList>
    </citation>
    <scope>NUCLEOTIDE SEQUENCE [LARGE SCALE GENOMIC DNA]</scope>
    <source>
        <strain evidence="5 6">EB153</strain>
    </source>
</reference>
<accession>A0A3R9R5Z3</accession>
<evidence type="ECO:0000259" key="4">
    <source>
        <dbReference type="PROSITE" id="PS50893"/>
    </source>
</evidence>
<keyword evidence="3 5" id="KW-0067">ATP-binding</keyword>
<dbReference type="SUPFAM" id="SSF52540">
    <property type="entry name" value="P-loop containing nucleoside triphosphate hydrolases"/>
    <property type="match status" value="1"/>
</dbReference>
<dbReference type="SMART" id="SM00382">
    <property type="entry name" value="AAA"/>
    <property type="match status" value="1"/>
</dbReference>
<sequence length="313" mass="34562">MTPQPPAIEVRQLSKQFGAAQVLSPLDLVVPAGSIFALVGHNGAGKTTLIKLLMNILRPSAGAATVLGQSTTSLSSSAFTRIGYVSENQELPEWMTVQGFLDYLRPFYPTWDESGLLADLDLPRDQKLKHLSRGMRMKALFASVLAFHPSLILMDEPFSGLDPVTRDELIQTLLGRMSPEDELNHRGTTILISSHDLAEIESFATHVAFLHRGALLFAEPMDTLIARFREVTVTLSTGETVGANADLPADWLSPESCGAVLRFVHSRADREDPEMEVRKLLPGIRHVESEPMTLRTIFLALAKANRHQEWSRS</sequence>
<dbReference type="CDD" id="cd03230">
    <property type="entry name" value="ABC_DR_subfamily_A"/>
    <property type="match status" value="1"/>
</dbReference>
<comment type="caution">
    <text evidence="5">The sequence shown here is derived from an EMBL/GenBank/DDBJ whole genome shotgun (WGS) entry which is preliminary data.</text>
</comment>
<dbReference type="Pfam" id="PF00005">
    <property type="entry name" value="ABC_tran"/>
    <property type="match status" value="1"/>
</dbReference>
<evidence type="ECO:0000256" key="3">
    <source>
        <dbReference type="ARBA" id="ARBA00022840"/>
    </source>
</evidence>
<dbReference type="InterPro" id="IPR003593">
    <property type="entry name" value="AAA+_ATPase"/>
</dbReference>
<dbReference type="Gene3D" id="3.40.50.300">
    <property type="entry name" value="P-loop containing nucleotide triphosphate hydrolases"/>
    <property type="match status" value="1"/>
</dbReference>
<dbReference type="Proteomes" id="UP000269669">
    <property type="component" value="Unassembled WGS sequence"/>
</dbReference>
<dbReference type="EMBL" id="RSDW01000001">
    <property type="protein sequence ID" value="RSL18741.1"/>
    <property type="molecule type" value="Genomic_DNA"/>
</dbReference>
<dbReference type="RefSeq" id="WP_125487057.1">
    <property type="nucleotide sequence ID" value="NZ_RSDW01000001.1"/>
</dbReference>
<evidence type="ECO:0000256" key="2">
    <source>
        <dbReference type="ARBA" id="ARBA00022741"/>
    </source>
</evidence>
<keyword evidence="2" id="KW-0547">Nucleotide-binding</keyword>
<name>A0A3R9R5Z3_9BACT</name>
<evidence type="ECO:0000313" key="5">
    <source>
        <dbReference type="EMBL" id="RSL18741.1"/>
    </source>
</evidence>
<gene>
    <name evidence="5" type="ORF">EDE15_4343</name>
</gene>
<organism evidence="5 6">
    <name type="scientific">Edaphobacter aggregans</name>
    <dbReference type="NCBI Taxonomy" id="570835"/>
    <lineage>
        <taxon>Bacteria</taxon>
        <taxon>Pseudomonadati</taxon>
        <taxon>Acidobacteriota</taxon>
        <taxon>Terriglobia</taxon>
        <taxon>Terriglobales</taxon>
        <taxon>Acidobacteriaceae</taxon>
        <taxon>Edaphobacter</taxon>
    </lineage>
</organism>